<dbReference type="CDD" id="cd14695">
    <property type="entry name" value="bZIP_HLF"/>
    <property type="match status" value="1"/>
</dbReference>
<gene>
    <name evidence="10" type="primary">LOC108674153</name>
</gene>
<evidence type="ECO:0000256" key="5">
    <source>
        <dbReference type="ARBA" id="ARBA00023163"/>
    </source>
</evidence>
<dbReference type="GeneID" id="108674153"/>
<protein>
    <submittedName>
        <fullName evidence="10">Uncharacterized protein LOC108674153 isoform X1</fullName>
    </submittedName>
</protein>
<reference evidence="10" key="1">
    <citation type="submission" date="2025-08" db="UniProtKB">
        <authorList>
            <consortium name="RefSeq"/>
        </authorList>
    </citation>
    <scope>IDENTIFICATION</scope>
    <source>
        <tissue evidence="10">Whole organism</tissue>
    </source>
</reference>
<sequence>MNCSPSFGLLGSLNSPTLHPLNLETLKMNPVTVAHQQLYMNNILQQFNPIQNPFLVAQLQLANALKENACNFPFRNNEFAFDDSNDSSIDVSSHVSGTSVTESIDLTKTRIISHEKREVSECLITDDEVLDKIKGKDITVSRIHCSDDPQDQTVTIPVGLTLTSRVPRDSESVTTQAPAPAEASLKPLTNYTPINLGNFDPEPATSPLQSSSSETPSRTQDVDLNSSAPLPPEQALIMKALVSVRQRKPRGQKKPIPDEMKTERYYERRSRNNRAAKKSRDQRKLRESLITQRAAFLEAENAHFRLKIAEFKKQLLAMDLLLAERGIEPKNVNVKILPMS</sequence>
<dbReference type="GO" id="GO:0000978">
    <property type="term" value="F:RNA polymerase II cis-regulatory region sequence-specific DNA binding"/>
    <property type="evidence" value="ECO:0007669"/>
    <property type="project" value="TreeGrafter"/>
</dbReference>
<dbReference type="AlphaFoldDB" id="A0A979FKW5"/>
<accession>A0A979FKW5</accession>
<keyword evidence="4" id="KW-0238">DNA-binding</keyword>
<dbReference type="SMART" id="SM00338">
    <property type="entry name" value="BRLZ"/>
    <property type="match status" value="1"/>
</dbReference>
<dbReference type="GO" id="GO:0005634">
    <property type="term" value="C:nucleus"/>
    <property type="evidence" value="ECO:0007669"/>
    <property type="project" value="UniProtKB-SubCell"/>
</dbReference>
<evidence type="ECO:0000313" key="10">
    <source>
        <dbReference type="RefSeq" id="XP_047737377.1"/>
    </source>
</evidence>
<dbReference type="GO" id="GO:0000981">
    <property type="term" value="F:DNA-binding transcription factor activity, RNA polymerase II-specific"/>
    <property type="evidence" value="ECO:0007669"/>
    <property type="project" value="TreeGrafter"/>
</dbReference>
<evidence type="ECO:0000256" key="1">
    <source>
        <dbReference type="ARBA" id="ARBA00004123"/>
    </source>
</evidence>
<dbReference type="PANTHER" id="PTHR11988:SF27">
    <property type="entry name" value="GH27708P"/>
    <property type="match status" value="1"/>
</dbReference>
<name>A0A979FKW5_HYAAZ</name>
<dbReference type="InterPro" id="IPR004827">
    <property type="entry name" value="bZIP"/>
</dbReference>
<evidence type="ECO:0000256" key="3">
    <source>
        <dbReference type="ARBA" id="ARBA00023015"/>
    </source>
</evidence>
<feature type="compositionally biased region" description="Low complexity" evidence="7">
    <location>
        <begin position="203"/>
        <end position="219"/>
    </location>
</feature>
<evidence type="ECO:0000256" key="7">
    <source>
        <dbReference type="SAM" id="MobiDB-lite"/>
    </source>
</evidence>
<dbReference type="InterPro" id="IPR040223">
    <property type="entry name" value="PAR_bZIP"/>
</dbReference>
<dbReference type="PROSITE" id="PS50217">
    <property type="entry name" value="BZIP"/>
    <property type="match status" value="1"/>
</dbReference>
<proteinExistence type="inferred from homology"/>
<dbReference type="SUPFAM" id="SSF57959">
    <property type="entry name" value="Leucine zipper domain"/>
    <property type="match status" value="1"/>
</dbReference>
<keyword evidence="3" id="KW-0805">Transcription regulation</keyword>
<evidence type="ECO:0000256" key="4">
    <source>
        <dbReference type="ARBA" id="ARBA00023125"/>
    </source>
</evidence>
<dbReference type="Gene3D" id="1.20.5.170">
    <property type="match status" value="1"/>
</dbReference>
<dbReference type="RefSeq" id="XP_047737377.1">
    <property type="nucleotide sequence ID" value="XM_047881421.1"/>
</dbReference>
<feature type="region of interest" description="Disordered" evidence="7">
    <location>
        <begin position="165"/>
        <end position="230"/>
    </location>
</feature>
<dbReference type="InterPro" id="IPR046347">
    <property type="entry name" value="bZIP_sf"/>
</dbReference>
<dbReference type="Proteomes" id="UP000694843">
    <property type="component" value="Unplaced"/>
</dbReference>
<feature type="domain" description="BZIP" evidence="8">
    <location>
        <begin position="262"/>
        <end position="325"/>
    </location>
</feature>
<comment type="subcellular location">
    <subcellularLocation>
        <location evidence="1">Nucleus</location>
    </subcellularLocation>
</comment>
<evidence type="ECO:0000256" key="6">
    <source>
        <dbReference type="ARBA" id="ARBA00023242"/>
    </source>
</evidence>
<evidence type="ECO:0000256" key="2">
    <source>
        <dbReference type="ARBA" id="ARBA00006079"/>
    </source>
</evidence>
<organism evidence="9 10">
    <name type="scientific">Hyalella azteca</name>
    <name type="common">Amphipod</name>
    <dbReference type="NCBI Taxonomy" id="294128"/>
    <lineage>
        <taxon>Eukaryota</taxon>
        <taxon>Metazoa</taxon>
        <taxon>Ecdysozoa</taxon>
        <taxon>Arthropoda</taxon>
        <taxon>Crustacea</taxon>
        <taxon>Multicrustacea</taxon>
        <taxon>Malacostraca</taxon>
        <taxon>Eumalacostraca</taxon>
        <taxon>Peracarida</taxon>
        <taxon>Amphipoda</taxon>
        <taxon>Senticaudata</taxon>
        <taxon>Talitrida</taxon>
        <taxon>Talitroidea</taxon>
        <taxon>Hyalellidae</taxon>
        <taxon>Hyalella</taxon>
    </lineage>
</organism>
<dbReference type="FunFam" id="1.20.5.170:FF:000025">
    <property type="entry name" value="nuclear factor interleukin-3-regulated protein-like"/>
    <property type="match status" value="1"/>
</dbReference>
<keyword evidence="9" id="KW-1185">Reference proteome</keyword>
<evidence type="ECO:0000259" key="8">
    <source>
        <dbReference type="PROSITE" id="PS50217"/>
    </source>
</evidence>
<keyword evidence="6" id="KW-0539">Nucleus</keyword>
<dbReference type="OrthoDB" id="6022300at2759"/>
<keyword evidence="5" id="KW-0804">Transcription</keyword>
<dbReference type="Pfam" id="PF07716">
    <property type="entry name" value="bZIP_2"/>
    <property type="match status" value="1"/>
</dbReference>
<comment type="similarity">
    <text evidence="2">Belongs to the bZIP family. NFIL3 subfamily.</text>
</comment>
<dbReference type="PANTHER" id="PTHR11988">
    <property type="entry name" value="THYROTROPH EMBRYONIC FACTOR RELATED"/>
    <property type="match status" value="1"/>
</dbReference>
<evidence type="ECO:0000313" key="9">
    <source>
        <dbReference type="Proteomes" id="UP000694843"/>
    </source>
</evidence>